<name>A0A2S0VYI8_9ALTE</name>
<geneLocation type="plasmid" evidence="2">
    <name>unnamed1</name>
</geneLocation>
<keyword evidence="2" id="KW-0614">Plasmid</keyword>
<dbReference type="SUPFAM" id="SSF53850">
    <property type="entry name" value="Periplasmic binding protein-like II"/>
    <property type="match status" value="1"/>
</dbReference>
<evidence type="ECO:0000256" key="1">
    <source>
        <dbReference type="SAM" id="SignalP"/>
    </source>
</evidence>
<keyword evidence="3" id="KW-1185">Reference proteome</keyword>
<proteinExistence type="predicted"/>
<dbReference type="Proteomes" id="UP000244441">
    <property type="component" value="Plasmid unnamed1"/>
</dbReference>
<dbReference type="OrthoDB" id="547680at2"/>
<dbReference type="Gene3D" id="3.40.190.10">
    <property type="entry name" value="Periplasmic binding protein-like II"/>
    <property type="match status" value="2"/>
</dbReference>
<evidence type="ECO:0000313" key="2">
    <source>
        <dbReference type="EMBL" id="AWB69255.1"/>
    </source>
</evidence>
<dbReference type="KEGG" id="cate:C2869_21935"/>
<protein>
    <submittedName>
        <fullName evidence="2">Diguanylate cyclase</fullName>
    </submittedName>
</protein>
<reference evidence="2 3" key="1">
    <citation type="submission" date="2018-01" db="EMBL/GenBank/DDBJ databases">
        <title>Genome sequence of a Cantenovulum-like bacteria.</title>
        <authorList>
            <person name="Tan W.R."/>
            <person name="Lau N.-S."/>
            <person name="Go F."/>
            <person name="Amirul A.-A.A."/>
        </authorList>
    </citation>
    <scope>NUCLEOTIDE SEQUENCE [LARGE SCALE GENOMIC DNA]</scope>
    <source>
        <strain evidence="2 3">CCB-QB4</strain>
        <plasmid evidence="3">Plasmid unnamed1</plasmid>
    </source>
</reference>
<feature type="signal peptide" evidence="1">
    <location>
        <begin position="1"/>
        <end position="21"/>
    </location>
</feature>
<accession>A0A2S0VYI8</accession>
<evidence type="ECO:0000313" key="3">
    <source>
        <dbReference type="Proteomes" id="UP000244441"/>
    </source>
</evidence>
<sequence>MKRLAVLVALLGLSYGSVAWAANIEIRHNKAESPKEAYQLSVLQLALSYDKANQYQYVPTQNTYSQSKLIKELENQHLDVIWLGTTQEYEQKFIPIRVPLYKGLLGHRVFIIRDGEQGTFSSVTSLDDLRLLKAGQGRYWADTQILSHANIPVITTSKYPNLFYMLEGARFDYFPRGVHEPWAEINAHQDLPLTVEQDLLLVYPLPAYLFVHANNPQLAAVITKGLEQALSDGSFDKQFYANPMIKQVLANANLGARRVFKINNPNLSEHTPFSDKRLWLDISVL</sequence>
<gene>
    <name evidence="2" type="ORF">C2869_21935</name>
</gene>
<dbReference type="AlphaFoldDB" id="A0A2S0VYI8"/>
<feature type="chain" id="PRO_5015397378" evidence="1">
    <location>
        <begin position="22"/>
        <end position="285"/>
    </location>
</feature>
<keyword evidence="1" id="KW-0732">Signal</keyword>
<organism evidence="2 3">
    <name type="scientific">Saccharobesus litoralis</name>
    <dbReference type="NCBI Taxonomy" id="2172099"/>
    <lineage>
        <taxon>Bacteria</taxon>
        <taxon>Pseudomonadati</taxon>
        <taxon>Pseudomonadota</taxon>
        <taxon>Gammaproteobacteria</taxon>
        <taxon>Alteromonadales</taxon>
        <taxon>Alteromonadaceae</taxon>
        <taxon>Saccharobesus</taxon>
    </lineage>
</organism>
<dbReference type="EMBL" id="CP026605">
    <property type="protein sequence ID" value="AWB69255.1"/>
    <property type="molecule type" value="Genomic_DNA"/>
</dbReference>